<evidence type="ECO:0000256" key="3">
    <source>
        <dbReference type="ARBA" id="ARBA00022468"/>
    </source>
</evidence>
<dbReference type="GO" id="GO:0007266">
    <property type="term" value="P:Rho protein signal transduction"/>
    <property type="evidence" value="ECO:0007669"/>
    <property type="project" value="EnsemblFungi"/>
</dbReference>
<sequence>MASQEHDDEIHEQTPGYKLSQPKQSIAEYQQMASDHLVLHLIGSDLLTLEGNGGDGLGRAEAALPSSDPSPNPGHRLGTNTDAGDESLQRYKLSLGLGGGTDLSDPNDPRVAIIKSLTMESPGRDPVTIDLSVPGTETTLKDHPFTIKEGALFTMVATFKVQHEVLSGLRYVQIVKRKGIKVSKDSEMIGSYAPNTDKQPLYTKRFQEDEAPTGMLARGHYSAFSSFVDDDKKSHLEFEWSFDITKDW</sequence>
<dbReference type="SUPFAM" id="SSF81296">
    <property type="entry name" value="E set domains"/>
    <property type="match status" value="1"/>
</dbReference>
<evidence type="ECO:0000256" key="2">
    <source>
        <dbReference type="ARBA" id="ARBA00009758"/>
    </source>
</evidence>
<keyword evidence="7" id="KW-1185">Reference proteome</keyword>
<dbReference type="InterPro" id="IPR000406">
    <property type="entry name" value="Rho_GDI"/>
</dbReference>
<dbReference type="HOGENOM" id="CLU_076228_1_0_1"/>
<dbReference type="GO" id="GO:0005096">
    <property type="term" value="F:GTPase activator activity"/>
    <property type="evidence" value="ECO:0007669"/>
    <property type="project" value="UniProtKB-KW"/>
</dbReference>
<dbReference type="Gene3D" id="2.70.50.30">
    <property type="entry name" value="Coagulation Factor XIII, subunit A, domain 1"/>
    <property type="match status" value="1"/>
</dbReference>
<feature type="region of interest" description="Disordered" evidence="5">
    <location>
        <begin position="1"/>
        <end position="25"/>
    </location>
</feature>
<dbReference type="InParanoid" id="F0X8I1"/>
<dbReference type="GO" id="GO:0005829">
    <property type="term" value="C:cytosol"/>
    <property type="evidence" value="ECO:0007669"/>
    <property type="project" value="EnsemblFungi"/>
</dbReference>
<feature type="region of interest" description="Disordered" evidence="5">
    <location>
        <begin position="57"/>
        <end position="85"/>
    </location>
</feature>
<protein>
    <submittedName>
        <fullName evidence="6">Rho-GDP dissociation inhibitor</fullName>
    </submittedName>
</protein>
<dbReference type="PANTHER" id="PTHR10980:SF3">
    <property type="entry name" value="LD16419P"/>
    <property type="match status" value="1"/>
</dbReference>
<evidence type="ECO:0000256" key="1">
    <source>
        <dbReference type="ARBA" id="ARBA00004496"/>
    </source>
</evidence>
<comment type="similarity">
    <text evidence="2">Belongs to the Rho GDI family.</text>
</comment>
<feature type="compositionally biased region" description="Basic and acidic residues" evidence="5">
    <location>
        <begin position="1"/>
        <end position="12"/>
    </location>
</feature>
<dbReference type="Pfam" id="PF02115">
    <property type="entry name" value="Rho_GDI"/>
    <property type="match status" value="1"/>
</dbReference>
<proteinExistence type="inferred from homology"/>
<reference evidence="6 7" key="1">
    <citation type="journal article" date="2011" name="Proc. Natl. Acad. Sci. U.S.A.">
        <title>Genome and transcriptome analyses of the mountain pine beetle-fungal symbiont Grosmannia clavigera, a lodgepole pine pathogen.</title>
        <authorList>
            <person name="DiGuistini S."/>
            <person name="Wang Y."/>
            <person name="Liao N.Y."/>
            <person name="Taylor G."/>
            <person name="Tanguay P."/>
            <person name="Feau N."/>
            <person name="Henrissat B."/>
            <person name="Chan S.K."/>
            <person name="Hesse-Orce U."/>
            <person name="Alamouti S.M."/>
            <person name="Tsui C.K.M."/>
            <person name="Docking R.T."/>
            <person name="Levasseur A."/>
            <person name="Haridas S."/>
            <person name="Robertson G."/>
            <person name="Birol I."/>
            <person name="Holt R.A."/>
            <person name="Marra M.A."/>
            <person name="Hamelin R.C."/>
            <person name="Hirst M."/>
            <person name="Jones S.J.M."/>
            <person name="Bohlmann J."/>
            <person name="Breuil C."/>
        </authorList>
    </citation>
    <scope>NUCLEOTIDE SEQUENCE [LARGE SCALE GENOMIC DNA]</scope>
    <source>
        <strain evidence="7">kw1407 / UAMH 11150</strain>
    </source>
</reference>
<dbReference type="GO" id="GO:0032889">
    <property type="term" value="P:regulation of vacuole fusion, non-autophagic"/>
    <property type="evidence" value="ECO:0007669"/>
    <property type="project" value="EnsemblFungi"/>
</dbReference>
<dbReference type="FunCoup" id="F0X8I1">
    <property type="interactions" value="394"/>
</dbReference>
<dbReference type="EMBL" id="GL629735">
    <property type="protein sequence ID" value="EFX05627.1"/>
    <property type="molecule type" value="Genomic_DNA"/>
</dbReference>
<dbReference type="GO" id="GO:0007015">
    <property type="term" value="P:actin filament organization"/>
    <property type="evidence" value="ECO:0007669"/>
    <property type="project" value="EnsemblFungi"/>
</dbReference>
<dbReference type="RefSeq" id="XP_014175109.1">
    <property type="nucleotide sequence ID" value="XM_014319634.1"/>
</dbReference>
<evidence type="ECO:0000256" key="4">
    <source>
        <dbReference type="ARBA" id="ARBA00022490"/>
    </source>
</evidence>
<dbReference type="PRINTS" id="PR00492">
    <property type="entry name" value="RHOGDI"/>
</dbReference>
<comment type="subcellular location">
    <subcellularLocation>
        <location evidence="1">Cytoplasm</location>
    </subcellularLocation>
</comment>
<dbReference type="GO" id="GO:0005934">
    <property type="term" value="C:cellular bud tip"/>
    <property type="evidence" value="ECO:0007669"/>
    <property type="project" value="EnsemblFungi"/>
</dbReference>
<dbReference type="OrthoDB" id="1683373at2759"/>
<dbReference type="GeneID" id="25976824"/>
<dbReference type="InterPro" id="IPR014756">
    <property type="entry name" value="Ig_E-set"/>
</dbReference>
<gene>
    <name evidence="6" type="ORF">CMQ_3696</name>
</gene>
<evidence type="ECO:0000313" key="7">
    <source>
        <dbReference type="Proteomes" id="UP000007796"/>
    </source>
</evidence>
<dbReference type="eggNOG" id="KOG3205">
    <property type="taxonomic scope" value="Eukaryota"/>
</dbReference>
<evidence type="ECO:0000256" key="5">
    <source>
        <dbReference type="SAM" id="MobiDB-lite"/>
    </source>
</evidence>
<keyword evidence="3" id="KW-0343">GTPase activation</keyword>
<accession>F0X8I1</accession>
<dbReference type="GO" id="GO:0005094">
    <property type="term" value="F:Rho GDP-dissociation inhibitor activity"/>
    <property type="evidence" value="ECO:0007669"/>
    <property type="project" value="EnsemblFungi"/>
</dbReference>
<dbReference type="Proteomes" id="UP000007796">
    <property type="component" value="Unassembled WGS sequence"/>
</dbReference>
<dbReference type="AlphaFoldDB" id="F0X8I1"/>
<dbReference type="InterPro" id="IPR024792">
    <property type="entry name" value="RhoGDI_dom_sf"/>
</dbReference>
<organism evidence="7">
    <name type="scientific">Grosmannia clavigera (strain kw1407 / UAMH 11150)</name>
    <name type="common">Blue stain fungus</name>
    <name type="synonym">Graphiocladiella clavigera</name>
    <dbReference type="NCBI Taxonomy" id="655863"/>
    <lineage>
        <taxon>Eukaryota</taxon>
        <taxon>Fungi</taxon>
        <taxon>Dikarya</taxon>
        <taxon>Ascomycota</taxon>
        <taxon>Pezizomycotina</taxon>
        <taxon>Sordariomycetes</taxon>
        <taxon>Sordariomycetidae</taxon>
        <taxon>Ophiostomatales</taxon>
        <taxon>Ophiostomataceae</taxon>
        <taxon>Leptographium</taxon>
    </lineage>
</organism>
<dbReference type="GO" id="GO:0016020">
    <property type="term" value="C:membrane"/>
    <property type="evidence" value="ECO:0007669"/>
    <property type="project" value="TreeGrafter"/>
</dbReference>
<dbReference type="STRING" id="655863.F0X8I1"/>
<dbReference type="GO" id="GO:0005935">
    <property type="term" value="C:cellular bud neck"/>
    <property type="evidence" value="ECO:0007669"/>
    <property type="project" value="EnsemblFungi"/>
</dbReference>
<evidence type="ECO:0000313" key="6">
    <source>
        <dbReference type="EMBL" id="EFX05627.1"/>
    </source>
</evidence>
<name>F0X8I1_GROCL</name>
<dbReference type="PANTHER" id="PTHR10980">
    <property type="entry name" value="RHO GDP-DISSOCIATION INHIBITOR"/>
    <property type="match status" value="1"/>
</dbReference>
<dbReference type="FunFam" id="2.70.50.30:FF:000004">
    <property type="entry name" value="Rho GDP-dissociation inhibitor 1"/>
    <property type="match status" value="1"/>
</dbReference>
<keyword evidence="4" id="KW-0963">Cytoplasm</keyword>